<evidence type="ECO:0000313" key="9">
    <source>
        <dbReference type="EMBL" id="MFH6984687.1"/>
    </source>
</evidence>
<evidence type="ECO:0000256" key="5">
    <source>
        <dbReference type="ARBA" id="ARBA00023163"/>
    </source>
</evidence>
<dbReference type="InterPro" id="IPR039420">
    <property type="entry name" value="WalR-like"/>
</dbReference>
<keyword evidence="5" id="KW-0804">Transcription</keyword>
<dbReference type="RefSeq" id="WP_395418097.1">
    <property type="nucleotide sequence ID" value="NZ_JBIPKE010000018.1"/>
</dbReference>
<dbReference type="PANTHER" id="PTHR48111">
    <property type="entry name" value="REGULATOR OF RPOS"/>
    <property type="match status" value="1"/>
</dbReference>
<gene>
    <name evidence="9" type="ORF">ACHKAR_14625</name>
</gene>
<dbReference type="InterPro" id="IPR011006">
    <property type="entry name" value="CheY-like_superfamily"/>
</dbReference>
<keyword evidence="10" id="KW-1185">Reference proteome</keyword>
<evidence type="ECO:0000313" key="10">
    <source>
        <dbReference type="Proteomes" id="UP001610063"/>
    </source>
</evidence>
<evidence type="ECO:0000256" key="2">
    <source>
        <dbReference type="ARBA" id="ARBA00023012"/>
    </source>
</evidence>
<dbReference type="EMBL" id="JBIPKE010000018">
    <property type="protein sequence ID" value="MFH6984687.1"/>
    <property type="molecule type" value="Genomic_DNA"/>
</dbReference>
<dbReference type="Pfam" id="PF00072">
    <property type="entry name" value="Response_reg"/>
    <property type="match status" value="1"/>
</dbReference>
<comment type="caution">
    <text evidence="9">The sequence shown here is derived from an EMBL/GenBank/DDBJ whole genome shotgun (WGS) entry which is preliminary data.</text>
</comment>
<dbReference type="Gene3D" id="2.40.50.1020">
    <property type="entry name" value="LytTr DNA-binding domain"/>
    <property type="match status" value="1"/>
</dbReference>
<evidence type="ECO:0000259" key="7">
    <source>
        <dbReference type="PROSITE" id="PS50110"/>
    </source>
</evidence>
<name>A0ABW7NB23_9BACT</name>
<organism evidence="9 10">
    <name type="scientific">Marinoscillum luteum</name>
    <dbReference type="NCBI Taxonomy" id="861051"/>
    <lineage>
        <taxon>Bacteria</taxon>
        <taxon>Pseudomonadati</taxon>
        <taxon>Bacteroidota</taxon>
        <taxon>Cytophagia</taxon>
        <taxon>Cytophagales</taxon>
        <taxon>Reichenbachiellaceae</taxon>
        <taxon>Marinoscillum</taxon>
    </lineage>
</organism>
<dbReference type="InterPro" id="IPR001789">
    <property type="entry name" value="Sig_transdc_resp-reg_receiver"/>
</dbReference>
<dbReference type="SMART" id="SM00448">
    <property type="entry name" value="REC"/>
    <property type="match status" value="1"/>
</dbReference>
<dbReference type="SUPFAM" id="SSF52172">
    <property type="entry name" value="CheY-like"/>
    <property type="match status" value="1"/>
</dbReference>
<dbReference type="PROSITE" id="PS50930">
    <property type="entry name" value="HTH_LYTTR"/>
    <property type="match status" value="1"/>
</dbReference>
<keyword evidence="4" id="KW-0238">DNA-binding</keyword>
<feature type="modified residue" description="4-aspartylphosphate" evidence="6">
    <location>
        <position position="55"/>
    </location>
</feature>
<dbReference type="PANTHER" id="PTHR48111:SF1">
    <property type="entry name" value="TWO-COMPONENT RESPONSE REGULATOR ORR33"/>
    <property type="match status" value="1"/>
</dbReference>
<evidence type="ECO:0000256" key="6">
    <source>
        <dbReference type="PROSITE-ProRule" id="PRU00169"/>
    </source>
</evidence>
<dbReference type="InterPro" id="IPR007492">
    <property type="entry name" value="LytTR_DNA-bd_dom"/>
</dbReference>
<reference evidence="9 10" key="1">
    <citation type="journal article" date="2013" name="Int. J. Syst. Evol. Microbiol.">
        <title>Marinoscillum luteum sp. nov., isolated from marine sediment.</title>
        <authorList>
            <person name="Cha I.T."/>
            <person name="Park S.J."/>
            <person name="Kim S.J."/>
            <person name="Kim J.G."/>
            <person name="Jung M.Y."/>
            <person name="Shin K.S."/>
            <person name="Kwon K.K."/>
            <person name="Yang S.H."/>
            <person name="Seo Y.S."/>
            <person name="Rhee S.K."/>
        </authorList>
    </citation>
    <scope>NUCLEOTIDE SEQUENCE [LARGE SCALE GENOMIC DNA]</scope>
    <source>
        <strain evidence="9 10">KCTC 23939</strain>
    </source>
</reference>
<feature type="domain" description="HTH LytTR-type" evidence="8">
    <location>
        <begin position="133"/>
        <end position="231"/>
    </location>
</feature>
<protein>
    <submittedName>
        <fullName evidence="9">LytR/AlgR family response regulator transcription factor</fullName>
    </submittedName>
</protein>
<keyword evidence="1 6" id="KW-0597">Phosphoprotein</keyword>
<evidence type="ECO:0000256" key="4">
    <source>
        <dbReference type="ARBA" id="ARBA00023125"/>
    </source>
</evidence>
<dbReference type="SMART" id="SM00850">
    <property type="entry name" value="LytTR"/>
    <property type="match status" value="1"/>
</dbReference>
<feature type="domain" description="Response regulatory" evidence="7">
    <location>
        <begin position="5"/>
        <end position="116"/>
    </location>
</feature>
<evidence type="ECO:0000256" key="1">
    <source>
        <dbReference type="ARBA" id="ARBA00022553"/>
    </source>
</evidence>
<dbReference type="Proteomes" id="UP001610063">
    <property type="component" value="Unassembled WGS sequence"/>
</dbReference>
<keyword evidence="2" id="KW-0902">Two-component regulatory system</keyword>
<dbReference type="Pfam" id="PF04397">
    <property type="entry name" value="LytTR"/>
    <property type="match status" value="1"/>
</dbReference>
<dbReference type="PROSITE" id="PS50110">
    <property type="entry name" value="RESPONSE_REGULATORY"/>
    <property type="match status" value="1"/>
</dbReference>
<proteinExistence type="predicted"/>
<evidence type="ECO:0000259" key="8">
    <source>
        <dbReference type="PROSITE" id="PS50930"/>
    </source>
</evidence>
<dbReference type="CDD" id="cd17534">
    <property type="entry name" value="REC_DC-like"/>
    <property type="match status" value="1"/>
</dbReference>
<evidence type="ECO:0000256" key="3">
    <source>
        <dbReference type="ARBA" id="ARBA00023015"/>
    </source>
</evidence>
<accession>A0ABW7NB23</accession>
<keyword evidence="3" id="KW-0805">Transcription regulation</keyword>
<dbReference type="Gene3D" id="3.40.50.2300">
    <property type="match status" value="1"/>
</dbReference>
<sequence>MTKPSILVVEDEPLIADDIADTLTKNGYYVVAIVDEGVDALQAMEDHKPDLAILDVNIEGDMDGIELAPKLGIPFVFLTSYYDKATLDRAKVLHPAGYIVKPFSERDLIANVELALHKVPQQPVAAKAHPEKLFVKRDQEILSVMSDQILFAEAFDNYAYLYTESEKYIISHTLKSIEEKLVPLGFLRVHRSYLINFEQIDSISEGYVFLKGHKVQIGKSFRKEFMDRLSLL</sequence>